<feature type="domain" description="FAD-binding" evidence="1">
    <location>
        <begin position="4"/>
        <end position="329"/>
    </location>
</feature>
<dbReference type="EMBL" id="JBHUCM010000013">
    <property type="protein sequence ID" value="MFD1538256.1"/>
    <property type="molecule type" value="Genomic_DNA"/>
</dbReference>
<sequence>MDHAVVIGASMAGLLSAAALHRRYARVTVIDRDTLPTVDVHRKGVGQSRHAHGLLARGREVMDELLPGLTAELVAQGALLGDLQSQARWIHGGQPLARGESGLLGLSLSRTLLEGQIRRRVTALPGVRVLADRAVTSLLAQQGRVTGVRLANGDPMPADLVVDASGRGSRTPFWLSELGYERPAEDRVTIDLRYGTREFRRRPDQLDGDLVLVVVPTPEIPRGGVALALEDDRWVVTMAGYGGAGPELPLRQFAAFAETLTAPDLHRLITVAEPIGEPRSYHTSASVRYRYERLSRFPEGLLVVGDALCAFNPFYGQGMSVAALEARALLDPDLRPLPFFRRITKLLDAPWDIVVGGDLRLPGVEGELTPKIRMVNAYLERFHAAAAHDADLARRFLRVANLMDAPPSLMSPGALLRVFRNGAPRALPALV</sequence>
<protein>
    <submittedName>
        <fullName evidence="2">FAD-dependent oxidoreductase</fullName>
    </submittedName>
</protein>
<organism evidence="2 3">
    <name type="scientific">Nonomuraea guangzhouensis</name>
    <dbReference type="NCBI Taxonomy" id="1291555"/>
    <lineage>
        <taxon>Bacteria</taxon>
        <taxon>Bacillati</taxon>
        <taxon>Actinomycetota</taxon>
        <taxon>Actinomycetes</taxon>
        <taxon>Streptosporangiales</taxon>
        <taxon>Streptosporangiaceae</taxon>
        <taxon>Nonomuraea</taxon>
    </lineage>
</organism>
<dbReference type="Proteomes" id="UP001597097">
    <property type="component" value="Unassembled WGS sequence"/>
</dbReference>
<evidence type="ECO:0000313" key="3">
    <source>
        <dbReference type="Proteomes" id="UP001597097"/>
    </source>
</evidence>
<dbReference type="PANTHER" id="PTHR43422">
    <property type="entry name" value="THIAMINE THIAZOLE SYNTHASE"/>
    <property type="match status" value="1"/>
</dbReference>
<dbReference type="InterPro" id="IPR002938">
    <property type="entry name" value="FAD-bd"/>
</dbReference>
<comment type="caution">
    <text evidence="2">The sequence shown here is derived from an EMBL/GenBank/DDBJ whole genome shotgun (WGS) entry which is preliminary data.</text>
</comment>
<name>A0ABW4G8A4_9ACTN</name>
<proteinExistence type="predicted"/>
<dbReference type="RefSeq" id="WP_219533265.1">
    <property type="nucleotide sequence ID" value="NZ_JAHKRM010000017.1"/>
</dbReference>
<dbReference type="Pfam" id="PF01494">
    <property type="entry name" value="FAD_binding_3"/>
    <property type="match status" value="1"/>
</dbReference>
<accession>A0ABW4G8A4</accession>
<dbReference type="PANTHER" id="PTHR43422:SF3">
    <property type="entry name" value="THIAMINE THIAZOLE SYNTHASE"/>
    <property type="match status" value="1"/>
</dbReference>
<reference evidence="3" key="1">
    <citation type="journal article" date="2019" name="Int. J. Syst. Evol. Microbiol.">
        <title>The Global Catalogue of Microorganisms (GCM) 10K type strain sequencing project: providing services to taxonomists for standard genome sequencing and annotation.</title>
        <authorList>
            <consortium name="The Broad Institute Genomics Platform"/>
            <consortium name="The Broad Institute Genome Sequencing Center for Infectious Disease"/>
            <person name="Wu L."/>
            <person name="Ma J."/>
        </authorList>
    </citation>
    <scope>NUCLEOTIDE SEQUENCE [LARGE SCALE GENOMIC DNA]</scope>
    <source>
        <strain evidence="3">CGMCC 1.15399</strain>
    </source>
</reference>
<evidence type="ECO:0000313" key="2">
    <source>
        <dbReference type="EMBL" id="MFD1538256.1"/>
    </source>
</evidence>
<evidence type="ECO:0000259" key="1">
    <source>
        <dbReference type="Pfam" id="PF01494"/>
    </source>
</evidence>
<keyword evidence="3" id="KW-1185">Reference proteome</keyword>
<gene>
    <name evidence="2" type="ORF">ACFSJ0_14475</name>
</gene>